<feature type="transmembrane region" description="Helical" evidence="1">
    <location>
        <begin position="60"/>
        <end position="79"/>
    </location>
</feature>
<comment type="caution">
    <text evidence="2">The sequence shown here is derived from an EMBL/GenBank/DDBJ whole genome shotgun (WGS) entry which is preliminary data.</text>
</comment>
<dbReference type="OrthoDB" id="4181171at2"/>
<organism evidence="2 3">
    <name type="scientific">Streptomyces kaniharaensis</name>
    <dbReference type="NCBI Taxonomy" id="212423"/>
    <lineage>
        <taxon>Bacteria</taxon>
        <taxon>Bacillati</taxon>
        <taxon>Actinomycetota</taxon>
        <taxon>Actinomycetes</taxon>
        <taxon>Kitasatosporales</taxon>
        <taxon>Streptomycetaceae</taxon>
        <taxon>Streptomyces</taxon>
    </lineage>
</organism>
<evidence type="ECO:0000313" key="3">
    <source>
        <dbReference type="Proteomes" id="UP000450000"/>
    </source>
</evidence>
<proteinExistence type="predicted"/>
<dbReference type="Proteomes" id="UP000450000">
    <property type="component" value="Unassembled WGS sequence"/>
</dbReference>
<keyword evidence="1" id="KW-0812">Transmembrane</keyword>
<feature type="transmembrane region" description="Helical" evidence="1">
    <location>
        <begin position="33"/>
        <end position="54"/>
    </location>
</feature>
<evidence type="ECO:0000256" key="1">
    <source>
        <dbReference type="SAM" id="Phobius"/>
    </source>
</evidence>
<sequence>MGTMWVLRFFLYPTWRSLTPDNVQAHFGVPTILATRFFTVVVPPMFVTAIVLVWQEWGSWYVALSAVCLAGITVLTWVGQLNIIPVNKRIRGGQFDGPAGLTALLIRWMRLNDIRFVGSTVTWAAIVWYVAAKGDLAGALS</sequence>
<feature type="transmembrane region" description="Helical" evidence="1">
    <location>
        <begin position="114"/>
        <end position="131"/>
    </location>
</feature>
<dbReference type="AlphaFoldDB" id="A0A6N7KZB4"/>
<reference evidence="2 3" key="1">
    <citation type="submission" date="2019-09" db="EMBL/GenBank/DDBJ databases">
        <title>Genome Sequences of Streptomyces kaniharaensis ATCC 21070.</title>
        <authorList>
            <person name="Zhu W."/>
            <person name="De Crecy-Lagard V."/>
            <person name="Richards N.G."/>
        </authorList>
    </citation>
    <scope>NUCLEOTIDE SEQUENCE [LARGE SCALE GENOMIC DNA]</scope>
    <source>
        <strain evidence="2 3">SF-557</strain>
    </source>
</reference>
<protein>
    <recommendedName>
        <fullName evidence="4">DUF1772 domain-containing protein</fullName>
    </recommendedName>
</protein>
<keyword evidence="1" id="KW-0472">Membrane</keyword>
<keyword evidence="1" id="KW-1133">Transmembrane helix</keyword>
<evidence type="ECO:0008006" key="4">
    <source>
        <dbReference type="Google" id="ProtNLM"/>
    </source>
</evidence>
<dbReference type="EMBL" id="WBOF01000003">
    <property type="protein sequence ID" value="MQS17036.1"/>
    <property type="molecule type" value="Genomic_DNA"/>
</dbReference>
<accession>A0A6N7KZB4</accession>
<gene>
    <name evidence="2" type="ORF">F7Q99_33815</name>
</gene>
<keyword evidence="3" id="KW-1185">Reference proteome</keyword>
<name>A0A6N7KZB4_9ACTN</name>
<evidence type="ECO:0000313" key="2">
    <source>
        <dbReference type="EMBL" id="MQS17036.1"/>
    </source>
</evidence>